<dbReference type="Pfam" id="PF00156">
    <property type="entry name" value="Pribosyltran"/>
    <property type="match status" value="1"/>
</dbReference>
<name>Q8PW22_METMA</name>
<accession>Q8PW22</accession>
<dbReference type="InterPro" id="IPR029057">
    <property type="entry name" value="PRTase-like"/>
</dbReference>
<dbReference type="AlphaFoldDB" id="Q8PW22"/>
<protein>
    <recommendedName>
        <fullName evidence="1">Phosphoribosyltransferase domain-containing protein</fullName>
    </recommendedName>
</protein>
<dbReference type="EMBL" id="AE008384">
    <property type="protein sequence ID" value="AAM31476.1"/>
    <property type="molecule type" value="Genomic_DNA"/>
</dbReference>
<dbReference type="PATRIC" id="fig|192952.21.peg.2057"/>
<evidence type="ECO:0000313" key="3">
    <source>
        <dbReference type="Proteomes" id="UP000000595"/>
    </source>
</evidence>
<sequence length="221" mass="24440">MKGMTAHFKDRADAGKRLAKELSKYSNSPDVLILALPRGGVPVAFEVAKELKVKMDVFIVRKLGVPGNEELAMGAIASEDVRVLNENIIKSYKIPDRVIATVAANELRELERRERKYRGSRPKPDMEGMTVILIDDGLATGATMHAAVEALKTKRPAKLVVAVPTASPDMCKFFKKIVDEMICATTPEPFYAVGAWYEDFSQTTDEEVCELLKKAHSFPAE</sequence>
<organism evidence="2 3">
    <name type="scientific">Methanosarcina mazei (strain ATCC BAA-159 / DSM 3647 / Goe1 / Go1 / JCM 11833 / OCM 88)</name>
    <name type="common">Methanosarcina frisia</name>
    <dbReference type="NCBI Taxonomy" id="192952"/>
    <lineage>
        <taxon>Archaea</taxon>
        <taxon>Methanobacteriati</taxon>
        <taxon>Methanobacteriota</taxon>
        <taxon>Stenosarchaea group</taxon>
        <taxon>Methanomicrobia</taxon>
        <taxon>Methanosarcinales</taxon>
        <taxon>Methanosarcinaceae</taxon>
        <taxon>Methanosarcina</taxon>
    </lineage>
</organism>
<dbReference type="eggNOG" id="arCOG00041">
    <property type="taxonomic scope" value="Archaea"/>
</dbReference>
<proteinExistence type="predicted"/>
<dbReference type="KEGG" id="mma:MM_1780"/>
<dbReference type="Gene3D" id="3.30.1310.20">
    <property type="entry name" value="PRTase-like"/>
    <property type="match status" value="1"/>
</dbReference>
<evidence type="ECO:0000259" key="1">
    <source>
        <dbReference type="Pfam" id="PF00156"/>
    </source>
</evidence>
<evidence type="ECO:0000313" key="2">
    <source>
        <dbReference type="EMBL" id="AAM31476.1"/>
    </source>
</evidence>
<reference evidence="2 3" key="1">
    <citation type="journal article" date="2002" name="J. Mol. Microbiol. Biotechnol.">
        <title>The genome of Methanosarcina mazei: evidence for lateral gene transfer between Bacteria and Archaea.</title>
        <authorList>
            <person name="Deppenmeier U."/>
            <person name="Johann A."/>
            <person name="Hartsch T."/>
            <person name="Merkl R."/>
            <person name="Schmitz R.A."/>
            <person name="Martinez-Arias R."/>
            <person name="Henne A."/>
            <person name="Wiezer A."/>
            <person name="Baumer S."/>
            <person name="Jacobi C."/>
            <person name="Bruggemann H."/>
            <person name="Lienard T."/>
            <person name="Christmann A."/>
            <person name="Bomeke M."/>
            <person name="Steckel S."/>
            <person name="Bhattacharyya A."/>
            <person name="Lykidis A."/>
            <person name="Overbeek R."/>
            <person name="Klenk H.P."/>
            <person name="Gunsalus R.P."/>
            <person name="Fritz H.J."/>
            <person name="Gottschalk G."/>
        </authorList>
    </citation>
    <scope>NUCLEOTIDE SEQUENCE [LARGE SCALE GENOMIC DNA]</scope>
    <source>
        <strain evidence="3">ATCC BAA-159 / DSM 3647 / Goe1 / Go1 / JCM 11833 / OCM 88</strain>
    </source>
</reference>
<feature type="domain" description="Phosphoribosyltransferase" evidence="1">
    <location>
        <begin position="11"/>
        <end position="168"/>
    </location>
</feature>
<gene>
    <name evidence="2" type="ordered locus">MM_1780</name>
</gene>
<dbReference type="InterPro" id="IPR000836">
    <property type="entry name" value="PRTase_dom"/>
</dbReference>
<dbReference type="CDD" id="cd06223">
    <property type="entry name" value="PRTases_typeI"/>
    <property type="match status" value="1"/>
</dbReference>
<dbReference type="HOGENOM" id="CLU_083583_0_0_2"/>
<dbReference type="SUPFAM" id="SSF53271">
    <property type="entry name" value="PRTase-like"/>
    <property type="match status" value="1"/>
</dbReference>
<dbReference type="Proteomes" id="UP000000595">
    <property type="component" value="Chromosome"/>
</dbReference>
<dbReference type="Gene3D" id="3.40.50.2020">
    <property type="match status" value="1"/>
</dbReference>